<reference evidence="3 4" key="1">
    <citation type="submission" date="2019-09" db="EMBL/GenBank/DDBJ databases">
        <title>Genome sequencing of strain KACC 19322.</title>
        <authorList>
            <person name="Heo J."/>
            <person name="Kim S.-J."/>
            <person name="Kim J.-S."/>
            <person name="Hong S.-B."/>
            <person name="Kwon S.-W."/>
        </authorList>
    </citation>
    <scope>NUCLEOTIDE SEQUENCE [LARGE SCALE GENOMIC DNA]</scope>
    <source>
        <strain evidence="3 4">KACC 19322</strain>
    </source>
</reference>
<keyword evidence="4" id="KW-1185">Reference proteome</keyword>
<feature type="chain" id="PRO_5022685030" evidence="2">
    <location>
        <begin position="23"/>
        <end position="151"/>
    </location>
</feature>
<organism evidence="3 4">
    <name type="scientific">Protaetiibacter larvae</name>
    <dbReference type="NCBI Taxonomy" id="2592654"/>
    <lineage>
        <taxon>Bacteria</taxon>
        <taxon>Bacillati</taxon>
        <taxon>Actinomycetota</taxon>
        <taxon>Actinomycetes</taxon>
        <taxon>Micrococcales</taxon>
        <taxon>Microbacteriaceae</taxon>
        <taxon>Protaetiibacter</taxon>
    </lineage>
</organism>
<evidence type="ECO:0000256" key="1">
    <source>
        <dbReference type="SAM" id="MobiDB-lite"/>
    </source>
</evidence>
<dbReference type="OrthoDB" id="195616at2"/>
<dbReference type="Proteomes" id="UP000322159">
    <property type="component" value="Chromosome"/>
</dbReference>
<dbReference type="EMBL" id="CP043504">
    <property type="protein sequence ID" value="QEO09004.1"/>
    <property type="molecule type" value="Genomic_DNA"/>
</dbReference>
<dbReference type="AlphaFoldDB" id="A0A5C1Y537"/>
<gene>
    <name evidence="3" type="ORF">FLP23_02620</name>
</gene>
<evidence type="ECO:0000313" key="3">
    <source>
        <dbReference type="EMBL" id="QEO09004.1"/>
    </source>
</evidence>
<keyword evidence="2" id="KW-0732">Signal</keyword>
<feature type="signal peptide" evidence="2">
    <location>
        <begin position="1"/>
        <end position="22"/>
    </location>
</feature>
<dbReference type="KEGG" id="lyk:FLP23_02620"/>
<feature type="region of interest" description="Disordered" evidence="1">
    <location>
        <begin position="33"/>
        <end position="62"/>
    </location>
</feature>
<accession>A0A5C1Y537</accession>
<sequence length="151" mass="16290">MKPRRILIGLVAAIVVAVGAFALVPALAPAPDRAPAATAADDDGALQHAHDSQESNVQVHGTGTVERVLTDDVEGDRHQRFILRLPIGFTVLVAHNIDVAPRLDGIAVGDTVEFFGEYEWSEEGGTVHWTHRDPAGVHEDGWLKWDGSVFD</sequence>
<protein>
    <submittedName>
        <fullName evidence="3">DUF3465 domain-containing protein</fullName>
    </submittedName>
</protein>
<dbReference type="RefSeq" id="WP_149324435.1">
    <property type="nucleotide sequence ID" value="NZ_CP043504.1"/>
</dbReference>
<proteinExistence type="predicted"/>
<evidence type="ECO:0000256" key="2">
    <source>
        <dbReference type="SAM" id="SignalP"/>
    </source>
</evidence>
<dbReference type="InterPro" id="IPR021856">
    <property type="entry name" value="DUF3465"/>
</dbReference>
<name>A0A5C1Y537_9MICO</name>
<evidence type="ECO:0000313" key="4">
    <source>
        <dbReference type="Proteomes" id="UP000322159"/>
    </source>
</evidence>
<dbReference type="Pfam" id="PF11948">
    <property type="entry name" value="DUF3465"/>
    <property type="match status" value="1"/>
</dbReference>